<evidence type="ECO:0000259" key="1">
    <source>
        <dbReference type="SMART" id="SM00382"/>
    </source>
</evidence>
<dbReference type="GO" id="GO:0016887">
    <property type="term" value="F:ATP hydrolysis activity"/>
    <property type="evidence" value="ECO:0007669"/>
    <property type="project" value="InterPro"/>
</dbReference>
<evidence type="ECO:0000313" key="3">
    <source>
        <dbReference type="Proteomes" id="UP001151699"/>
    </source>
</evidence>
<dbReference type="GO" id="GO:0007033">
    <property type="term" value="P:vacuole organization"/>
    <property type="evidence" value="ECO:0007669"/>
    <property type="project" value="TreeGrafter"/>
</dbReference>
<protein>
    <submittedName>
        <fullName evidence="2">Vacuolar protein sorting-associated protein 4</fullName>
    </submittedName>
</protein>
<dbReference type="GO" id="GO:0016197">
    <property type="term" value="P:endosomal transport"/>
    <property type="evidence" value="ECO:0007669"/>
    <property type="project" value="TreeGrafter"/>
</dbReference>
<dbReference type="PANTHER" id="PTHR23074:SF83">
    <property type="entry name" value="VACUOLAR PROTEIN SORTING-ASSOCIATED PROTEIN 4A"/>
    <property type="match status" value="1"/>
</dbReference>
<comment type="caution">
    <text evidence="2">The sequence shown here is derived from an EMBL/GenBank/DDBJ whole genome shotgun (WGS) entry which is preliminary data.</text>
</comment>
<dbReference type="Proteomes" id="UP001151699">
    <property type="component" value="Chromosome A"/>
</dbReference>
<dbReference type="SMART" id="SM00382">
    <property type="entry name" value="AAA"/>
    <property type="match status" value="1"/>
</dbReference>
<dbReference type="GO" id="GO:0005524">
    <property type="term" value="F:ATP binding"/>
    <property type="evidence" value="ECO:0007669"/>
    <property type="project" value="InterPro"/>
</dbReference>
<dbReference type="InterPro" id="IPR027417">
    <property type="entry name" value="P-loop_NTPase"/>
</dbReference>
<dbReference type="SUPFAM" id="SSF52540">
    <property type="entry name" value="P-loop containing nucleoside triphosphate hydrolases"/>
    <property type="match status" value="1"/>
</dbReference>
<dbReference type="Gene3D" id="1.10.8.60">
    <property type="match status" value="1"/>
</dbReference>
<proteinExistence type="predicted"/>
<sequence length="389" mass="43332">MTTLELELAVKCLKDAIDNENDDDMTNAVGNFSSALAHFAIFAVNNETMVPQLKEEIQFHIKYCQNHLEKINLTQKGKKKPPDLCGMETVKADLTHALITPIKRPKVFSRGINPYKGFLLYGPPGTAKSLIAQAAAEEAGGLNFFFVSAGDILSKYIGESEKRLRDIFEMARSKKPSIIFIDEIDAVASKRTELDNSRGTKTELFLLMDAVLGITDGVFFMASTNCPQHLDSALIRRFDKLIYVPLPEEGARMETFKKKLSDIKSDELSDDKLKSLAAKTAGFSPCDIEKICTNAKNLALTRLLQKNPIEKCGNDSKGEDCKCCTPILLYDDVLEAVRDANPTVDPKEVAELEKFAEEKGHGKVHFYRDLPKPRTFVGTIVDFFAEFFA</sequence>
<dbReference type="PANTHER" id="PTHR23074">
    <property type="entry name" value="AAA DOMAIN-CONTAINING"/>
    <property type="match status" value="1"/>
</dbReference>
<feature type="domain" description="AAA+ ATPase" evidence="1">
    <location>
        <begin position="114"/>
        <end position="248"/>
    </location>
</feature>
<dbReference type="Pfam" id="PF00004">
    <property type="entry name" value="AAA"/>
    <property type="match status" value="1"/>
</dbReference>
<accession>A0A9Q0SA25</accession>
<dbReference type="InterPro" id="IPR003593">
    <property type="entry name" value="AAA+_ATPase"/>
</dbReference>
<gene>
    <name evidence="2" type="primary">VPS4_4</name>
    <name evidence="2" type="ORF">Bhyg_04247</name>
</gene>
<dbReference type="OrthoDB" id="5334845at2759"/>
<dbReference type="InterPro" id="IPR050304">
    <property type="entry name" value="MT-severing_AAA_ATPase"/>
</dbReference>
<dbReference type="InterPro" id="IPR003959">
    <property type="entry name" value="ATPase_AAA_core"/>
</dbReference>
<organism evidence="2 3">
    <name type="scientific">Pseudolycoriella hygida</name>
    <dbReference type="NCBI Taxonomy" id="35572"/>
    <lineage>
        <taxon>Eukaryota</taxon>
        <taxon>Metazoa</taxon>
        <taxon>Ecdysozoa</taxon>
        <taxon>Arthropoda</taxon>
        <taxon>Hexapoda</taxon>
        <taxon>Insecta</taxon>
        <taxon>Pterygota</taxon>
        <taxon>Neoptera</taxon>
        <taxon>Endopterygota</taxon>
        <taxon>Diptera</taxon>
        <taxon>Nematocera</taxon>
        <taxon>Sciaroidea</taxon>
        <taxon>Sciaridae</taxon>
        <taxon>Pseudolycoriella</taxon>
    </lineage>
</organism>
<dbReference type="EMBL" id="WJQU01000001">
    <property type="protein sequence ID" value="KAJ6649015.1"/>
    <property type="molecule type" value="Genomic_DNA"/>
</dbReference>
<reference evidence="2" key="1">
    <citation type="submission" date="2022-07" db="EMBL/GenBank/DDBJ databases">
        <authorList>
            <person name="Trinca V."/>
            <person name="Uliana J.V.C."/>
            <person name="Torres T.T."/>
            <person name="Ward R.J."/>
            <person name="Monesi N."/>
        </authorList>
    </citation>
    <scope>NUCLEOTIDE SEQUENCE</scope>
    <source>
        <strain evidence="2">HSMRA1968</strain>
        <tissue evidence="2">Whole embryos</tissue>
    </source>
</reference>
<name>A0A9Q0SA25_9DIPT</name>
<dbReference type="AlphaFoldDB" id="A0A9Q0SA25"/>
<keyword evidence="3" id="KW-1185">Reference proteome</keyword>
<dbReference type="Gene3D" id="3.40.50.300">
    <property type="entry name" value="P-loop containing nucleotide triphosphate hydrolases"/>
    <property type="match status" value="1"/>
</dbReference>
<evidence type="ECO:0000313" key="2">
    <source>
        <dbReference type="EMBL" id="KAJ6649015.1"/>
    </source>
</evidence>